<dbReference type="Proteomes" id="UP000580250">
    <property type="component" value="Unassembled WGS sequence"/>
</dbReference>
<dbReference type="AlphaFoldDB" id="A0A6V7UUL7"/>
<feature type="signal peptide" evidence="1">
    <location>
        <begin position="1"/>
        <end position="17"/>
    </location>
</feature>
<dbReference type="EMBL" id="CAJEWN010000114">
    <property type="protein sequence ID" value="CAD2165998.1"/>
    <property type="molecule type" value="Genomic_DNA"/>
</dbReference>
<dbReference type="Pfam" id="PF14625">
    <property type="entry name" value="Lustrin_cystein"/>
    <property type="match status" value="2"/>
</dbReference>
<accession>A0A6V7UUL7</accession>
<reference evidence="2 3" key="1">
    <citation type="submission" date="2020-08" db="EMBL/GenBank/DDBJ databases">
        <authorList>
            <person name="Koutsovoulos G."/>
            <person name="Danchin GJ E."/>
        </authorList>
    </citation>
    <scope>NUCLEOTIDE SEQUENCE [LARGE SCALE GENOMIC DNA]</scope>
</reference>
<sequence>MLKIIIFYFCIFYFSIAEIVENSVFNCPNNGEPKRDIDSGELIQCLPGWSSEATCGPNYSCFFSGFNYQCCPTDGNDELINSKLNNKEVKKSEDERDECPDDALAVLDSAGDVMYCDGAGKCPNAQMFCFSETGVISETSVCCENFFYKDNEQTNKNSAETPKHVLHSNVAPEDVLEENKSKTFVGSFEQDFAKTTPIATASTTTTKTSTISLLSATTFLVNKSTRIVENKNEENEGANSKQQLKNKQLSAKIRENGPKYEIYNKEVNDEGQNSEEIDENDSAKNFLLEQIKQGWPYNDKYYREEEPSDAEDIVVLRRRGRPEAIVHFPN</sequence>
<name>A0A6V7UUL7_MELEN</name>
<dbReference type="OrthoDB" id="5837254at2759"/>
<proteinExistence type="predicted"/>
<gene>
    <name evidence="2" type="ORF">MENT_LOCUS17523</name>
</gene>
<evidence type="ECO:0000313" key="2">
    <source>
        <dbReference type="EMBL" id="CAD2165998.1"/>
    </source>
</evidence>
<keyword evidence="1" id="KW-0732">Signal</keyword>
<dbReference type="InterPro" id="IPR006150">
    <property type="entry name" value="Cys_repeat_1"/>
</dbReference>
<dbReference type="SMART" id="SM00289">
    <property type="entry name" value="WR1"/>
    <property type="match status" value="2"/>
</dbReference>
<feature type="chain" id="PRO_5028286156" evidence="1">
    <location>
        <begin position="18"/>
        <end position="330"/>
    </location>
</feature>
<evidence type="ECO:0000313" key="3">
    <source>
        <dbReference type="Proteomes" id="UP000580250"/>
    </source>
</evidence>
<dbReference type="InterPro" id="IPR028150">
    <property type="entry name" value="Lustrin_cystein"/>
</dbReference>
<protein>
    <submittedName>
        <fullName evidence="2">Uncharacterized protein</fullName>
    </submittedName>
</protein>
<evidence type="ECO:0000256" key="1">
    <source>
        <dbReference type="SAM" id="SignalP"/>
    </source>
</evidence>
<organism evidence="2 3">
    <name type="scientific">Meloidogyne enterolobii</name>
    <name type="common">Root-knot nematode worm</name>
    <name type="synonym">Meloidogyne mayaguensis</name>
    <dbReference type="NCBI Taxonomy" id="390850"/>
    <lineage>
        <taxon>Eukaryota</taxon>
        <taxon>Metazoa</taxon>
        <taxon>Ecdysozoa</taxon>
        <taxon>Nematoda</taxon>
        <taxon>Chromadorea</taxon>
        <taxon>Rhabditida</taxon>
        <taxon>Tylenchina</taxon>
        <taxon>Tylenchomorpha</taxon>
        <taxon>Tylenchoidea</taxon>
        <taxon>Meloidogynidae</taxon>
        <taxon>Meloidogyninae</taxon>
        <taxon>Meloidogyne</taxon>
    </lineage>
</organism>
<comment type="caution">
    <text evidence="2">The sequence shown here is derived from an EMBL/GenBank/DDBJ whole genome shotgun (WGS) entry which is preliminary data.</text>
</comment>